<dbReference type="RefSeq" id="WP_123255610.1">
    <property type="nucleotide sequence ID" value="NZ_RBED01000103.1"/>
</dbReference>
<evidence type="ECO:0000256" key="1">
    <source>
        <dbReference type="ARBA" id="ARBA00004429"/>
    </source>
</evidence>
<evidence type="ECO:0000313" key="11">
    <source>
        <dbReference type="EMBL" id="RNL53920.1"/>
    </source>
</evidence>
<keyword evidence="12" id="KW-1185">Reference proteome</keyword>
<evidence type="ECO:0000256" key="4">
    <source>
        <dbReference type="ARBA" id="ARBA00022475"/>
    </source>
</evidence>
<comment type="subcellular location">
    <subcellularLocation>
        <location evidence="1">Cell inner membrane</location>
        <topology evidence="1">Multi-pass membrane protein</topology>
    </subcellularLocation>
    <subcellularLocation>
        <location evidence="9">Cell membrane</location>
        <topology evidence="9">Multi-pass membrane protein</topology>
    </subcellularLocation>
</comment>
<feature type="transmembrane region" description="Helical" evidence="9">
    <location>
        <begin position="263"/>
        <end position="283"/>
    </location>
</feature>
<gene>
    <name evidence="11" type="ORF">D7003_11630</name>
</gene>
<name>A0A3N0BWT2_9MICC</name>
<keyword evidence="8 9" id="KW-0472">Membrane</keyword>
<protein>
    <recommendedName>
        <fullName evidence="9">Transport permease protein</fullName>
    </recommendedName>
</protein>
<evidence type="ECO:0000256" key="2">
    <source>
        <dbReference type="ARBA" id="ARBA00007783"/>
    </source>
</evidence>
<comment type="similarity">
    <text evidence="2 9">Belongs to the ABC-2 integral membrane protein family.</text>
</comment>
<evidence type="ECO:0000256" key="9">
    <source>
        <dbReference type="RuleBase" id="RU361157"/>
    </source>
</evidence>
<evidence type="ECO:0000256" key="5">
    <source>
        <dbReference type="ARBA" id="ARBA00022519"/>
    </source>
</evidence>
<evidence type="ECO:0000256" key="8">
    <source>
        <dbReference type="ARBA" id="ARBA00023136"/>
    </source>
</evidence>
<keyword evidence="6 9" id="KW-0812">Transmembrane</keyword>
<dbReference type="GO" id="GO:0140359">
    <property type="term" value="F:ABC-type transporter activity"/>
    <property type="evidence" value="ECO:0007669"/>
    <property type="project" value="InterPro"/>
</dbReference>
<accession>A0A3N0BWT2</accession>
<evidence type="ECO:0000256" key="7">
    <source>
        <dbReference type="ARBA" id="ARBA00022989"/>
    </source>
</evidence>
<dbReference type="PROSITE" id="PS51012">
    <property type="entry name" value="ABC_TM2"/>
    <property type="match status" value="1"/>
</dbReference>
<keyword evidence="5" id="KW-0997">Cell inner membrane</keyword>
<dbReference type="OrthoDB" id="4186295at2"/>
<organism evidence="11 12">
    <name type="scientific">Arthrobacter oryzae</name>
    <dbReference type="NCBI Taxonomy" id="409290"/>
    <lineage>
        <taxon>Bacteria</taxon>
        <taxon>Bacillati</taxon>
        <taxon>Actinomycetota</taxon>
        <taxon>Actinomycetes</taxon>
        <taxon>Micrococcales</taxon>
        <taxon>Micrococcaceae</taxon>
        <taxon>Arthrobacter</taxon>
    </lineage>
</organism>
<sequence>MSVEEQTKAPAVSVPVDLVHLTRIGQRPGLADYLVQLWDRRSFILFDAQARVQGGNEKNFLGSAWLVLTPILTGLSFYLVFGLLLNTSKGIENFLGYLVIGVFTFQMTTRSILDGAKSLTGNTSMIRAFQFPRAALPIAINVREFLANIPVVLVMLLLIIFIAPAEEISWRWLLILPALGLQFLFNLGIGMLLARPLLKIPDVGMLLSFFMRLWMYTSAVFFAETKFDSVPIIKHIMDVNPLFLIIKIIRDSVLYAATPSWRSWAIVSLWALGSLIVGLIVFWRGEESYGRA</sequence>
<keyword evidence="3 9" id="KW-0813">Transport</keyword>
<dbReference type="Proteomes" id="UP000273807">
    <property type="component" value="Unassembled WGS sequence"/>
</dbReference>
<dbReference type="GO" id="GO:0005886">
    <property type="term" value="C:plasma membrane"/>
    <property type="evidence" value="ECO:0007669"/>
    <property type="project" value="UniProtKB-SubCell"/>
</dbReference>
<reference evidence="11 12" key="1">
    <citation type="submission" date="2018-10" db="EMBL/GenBank/DDBJ databases">
        <title>Genome sequencing of Arthrobacter oryzae TNB02.</title>
        <authorList>
            <person name="Cho Y.-J."/>
            <person name="Cho A."/>
            <person name="Kim O.-S."/>
        </authorList>
    </citation>
    <scope>NUCLEOTIDE SEQUENCE [LARGE SCALE GENOMIC DNA]</scope>
    <source>
        <strain evidence="11 12">TNB02</strain>
    </source>
</reference>
<feature type="transmembrane region" description="Helical" evidence="9">
    <location>
        <begin position="64"/>
        <end position="85"/>
    </location>
</feature>
<evidence type="ECO:0000259" key="10">
    <source>
        <dbReference type="PROSITE" id="PS51012"/>
    </source>
</evidence>
<dbReference type="EMBL" id="RBED01000103">
    <property type="protein sequence ID" value="RNL53920.1"/>
    <property type="molecule type" value="Genomic_DNA"/>
</dbReference>
<feature type="transmembrane region" description="Helical" evidence="9">
    <location>
        <begin position="172"/>
        <end position="193"/>
    </location>
</feature>
<dbReference type="AlphaFoldDB" id="A0A3N0BWT2"/>
<dbReference type="PANTHER" id="PTHR30413:SF8">
    <property type="entry name" value="TRANSPORT PERMEASE PROTEIN"/>
    <property type="match status" value="1"/>
</dbReference>
<feature type="transmembrane region" description="Helical" evidence="9">
    <location>
        <begin position="145"/>
        <end position="165"/>
    </location>
</feature>
<feature type="domain" description="ABC transmembrane type-2" evidence="10">
    <location>
        <begin position="61"/>
        <end position="285"/>
    </location>
</feature>
<proteinExistence type="inferred from homology"/>
<comment type="caution">
    <text evidence="11">The sequence shown here is derived from an EMBL/GenBank/DDBJ whole genome shotgun (WGS) entry which is preliminary data.</text>
</comment>
<feature type="transmembrane region" description="Helical" evidence="9">
    <location>
        <begin position="94"/>
        <end position="113"/>
    </location>
</feature>
<comment type="caution">
    <text evidence="9">Lacks conserved residue(s) required for the propagation of feature annotation.</text>
</comment>
<keyword evidence="4 9" id="KW-1003">Cell membrane</keyword>
<dbReference type="PANTHER" id="PTHR30413">
    <property type="entry name" value="INNER MEMBRANE TRANSPORT PERMEASE"/>
    <property type="match status" value="1"/>
</dbReference>
<dbReference type="InterPro" id="IPR013525">
    <property type="entry name" value="ABC2_TM"/>
</dbReference>
<dbReference type="GO" id="GO:0015920">
    <property type="term" value="P:lipopolysaccharide transport"/>
    <property type="evidence" value="ECO:0007669"/>
    <property type="project" value="TreeGrafter"/>
</dbReference>
<evidence type="ECO:0000256" key="3">
    <source>
        <dbReference type="ARBA" id="ARBA00022448"/>
    </source>
</evidence>
<keyword evidence="7 9" id="KW-1133">Transmembrane helix</keyword>
<evidence type="ECO:0000256" key="6">
    <source>
        <dbReference type="ARBA" id="ARBA00022692"/>
    </source>
</evidence>
<dbReference type="Pfam" id="PF01061">
    <property type="entry name" value="ABC2_membrane"/>
    <property type="match status" value="1"/>
</dbReference>
<dbReference type="InterPro" id="IPR047817">
    <property type="entry name" value="ABC2_TM_bact-type"/>
</dbReference>
<evidence type="ECO:0000313" key="12">
    <source>
        <dbReference type="Proteomes" id="UP000273807"/>
    </source>
</evidence>